<evidence type="ECO:0000259" key="4">
    <source>
        <dbReference type="PROSITE" id="PS50871"/>
    </source>
</evidence>
<evidence type="ECO:0000256" key="3">
    <source>
        <dbReference type="ARBA" id="ARBA00022729"/>
    </source>
</evidence>
<dbReference type="PRINTS" id="PR00007">
    <property type="entry name" value="COMPLEMNTC1Q"/>
</dbReference>
<feature type="domain" description="C1q" evidence="4">
    <location>
        <begin position="74"/>
        <end position="209"/>
    </location>
</feature>
<dbReference type="SUPFAM" id="SSF49842">
    <property type="entry name" value="TNF-like"/>
    <property type="match status" value="1"/>
</dbReference>
<accession>A0A6J8C134</accession>
<protein>
    <submittedName>
        <fullName evidence="5">C1QL</fullName>
    </submittedName>
</protein>
<keyword evidence="2" id="KW-0964">Secreted</keyword>
<dbReference type="AlphaFoldDB" id="A0A6J8C134"/>
<dbReference type="Proteomes" id="UP000507470">
    <property type="component" value="Unassembled WGS sequence"/>
</dbReference>
<evidence type="ECO:0000313" key="5">
    <source>
        <dbReference type="EMBL" id="CAC5390098.1"/>
    </source>
</evidence>
<dbReference type="InterPro" id="IPR050822">
    <property type="entry name" value="Cerebellin_Synaptic_Org"/>
</dbReference>
<dbReference type="PROSITE" id="PS50871">
    <property type="entry name" value="C1Q"/>
    <property type="match status" value="1"/>
</dbReference>
<evidence type="ECO:0000256" key="2">
    <source>
        <dbReference type="ARBA" id="ARBA00022525"/>
    </source>
</evidence>
<dbReference type="OrthoDB" id="6138508at2759"/>
<dbReference type="EMBL" id="CACVKT020004449">
    <property type="protein sequence ID" value="CAC5390098.1"/>
    <property type="molecule type" value="Genomic_DNA"/>
</dbReference>
<reference evidence="5 6" key="1">
    <citation type="submission" date="2020-06" db="EMBL/GenBank/DDBJ databases">
        <authorList>
            <person name="Li R."/>
            <person name="Bekaert M."/>
        </authorList>
    </citation>
    <scope>NUCLEOTIDE SEQUENCE [LARGE SCALE GENOMIC DNA]</scope>
    <source>
        <strain evidence="6">wild</strain>
    </source>
</reference>
<dbReference type="Pfam" id="PF00386">
    <property type="entry name" value="C1q"/>
    <property type="match status" value="1"/>
</dbReference>
<name>A0A6J8C134_MYTCO</name>
<dbReference type="InterPro" id="IPR008983">
    <property type="entry name" value="Tumour_necrosis_fac-like_dom"/>
</dbReference>
<evidence type="ECO:0000256" key="1">
    <source>
        <dbReference type="ARBA" id="ARBA00004613"/>
    </source>
</evidence>
<organism evidence="5 6">
    <name type="scientific">Mytilus coruscus</name>
    <name type="common">Sea mussel</name>
    <dbReference type="NCBI Taxonomy" id="42192"/>
    <lineage>
        <taxon>Eukaryota</taxon>
        <taxon>Metazoa</taxon>
        <taxon>Spiralia</taxon>
        <taxon>Lophotrochozoa</taxon>
        <taxon>Mollusca</taxon>
        <taxon>Bivalvia</taxon>
        <taxon>Autobranchia</taxon>
        <taxon>Pteriomorphia</taxon>
        <taxon>Mytilida</taxon>
        <taxon>Mytiloidea</taxon>
        <taxon>Mytilidae</taxon>
        <taxon>Mytilinae</taxon>
        <taxon>Mytilus</taxon>
    </lineage>
</organism>
<keyword evidence="6" id="KW-1185">Reference proteome</keyword>
<dbReference type="SMART" id="SM00110">
    <property type="entry name" value="C1Q"/>
    <property type="match status" value="1"/>
</dbReference>
<dbReference type="Gene3D" id="2.60.120.40">
    <property type="match status" value="1"/>
</dbReference>
<keyword evidence="3" id="KW-0732">Signal</keyword>
<dbReference type="PANTHER" id="PTHR22923:SF116">
    <property type="entry name" value="C1Q DOMAIN-CONTAINING PROTEIN"/>
    <property type="match status" value="1"/>
</dbReference>
<evidence type="ECO:0000313" key="6">
    <source>
        <dbReference type="Proteomes" id="UP000507470"/>
    </source>
</evidence>
<dbReference type="GO" id="GO:0005576">
    <property type="term" value="C:extracellular region"/>
    <property type="evidence" value="ECO:0007669"/>
    <property type="project" value="UniProtKB-SubCell"/>
</dbReference>
<gene>
    <name evidence="5" type="ORF">MCOR_25218</name>
</gene>
<dbReference type="PANTHER" id="PTHR22923">
    <property type="entry name" value="CEREBELLIN-RELATED"/>
    <property type="match status" value="1"/>
</dbReference>
<sequence length="209" mass="23517">MFLIEKEFRQIKMENKKFQMENKWLRENISNINQTVEELKKEKDTRVLTNCNQSLSSSGNVKRLLLNAASTSPDQQTMIAFTAALTHTLSLGYHQPVVYDTVISNVGNAFDARHGHFTVPVKGVYILAASILNKRGDEMTMEMVKNGIQLIALYGDSGSYSMGSQTIVTALEANDIVWIRHYRNYNSALIYGTNDQPINSFSGALLFQL</sequence>
<proteinExistence type="predicted"/>
<comment type="subcellular location">
    <subcellularLocation>
        <location evidence="1">Secreted</location>
    </subcellularLocation>
</comment>
<dbReference type="InterPro" id="IPR001073">
    <property type="entry name" value="C1q_dom"/>
</dbReference>